<evidence type="ECO:0000256" key="1">
    <source>
        <dbReference type="SAM" id="Phobius"/>
    </source>
</evidence>
<feature type="transmembrane region" description="Helical" evidence="1">
    <location>
        <begin position="7"/>
        <end position="24"/>
    </location>
</feature>
<organism evidence="2 3">
    <name type="scientific">Deinococcus cellulosilyticus (strain DSM 18568 / NBRC 106333 / KACC 11606 / 5516J-15)</name>
    <dbReference type="NCBI Taxonomy" id="1223518"/>
    <lineage>
        <taxon>Bacteria</taxon>
        <taxon>Thermotogati</taxon>
        <taxon>Deinococcota</taxon>
        <taxon>Deinococci</taxon>
        <taxon>Deinococcales</taxon>
        <taxon>Deinococcaceae</taxon>
        <taxon>Deinococcus</taxon>
    </lineage>
</organism>
<keyword evidence="3" id="KW-1185">Reference proteome</keyword>
<name>A0A511N3F7_DEIC1</name>
<accession>A0A511N3F7</accession>
<gene>
    <name evidence="2" type="ORF">DC3_26520</name>
</gene>
<sequence length="73" mass="8832">MKTIKQIFLLILVYLLGMLTFYLFSRTTYTGMTATPEMVRCLSYYRIPFYFSENQRQVFFSRKRLDQVNTFCS</sequence>
<proteinExistence type="predicted"/>
<evidence type="ECO:0000313" key="3">
    <source>
        <dbReference type="Proteomes" id="UP000321306"/>
    </source>
</evidence>
<dbReference type="AlphaFoldDB" id="A0A511N3F7"/>
<dbReference type="Proteomes" id="UP000321306">
    <property type="component" value="Unassembled WGS sequence"/>
</dbReference>
<dbReference type="RefSeq" id="WP_146884939.1">
    <property type="nucleotide sequence ID" value="NZ_BJXB01000011.1"/>
</dbReference>
<reference evidence="2 3" key="1">
    <citation type="submission" date="2019-07" db="EMBL/GenBank/DDBJ databases">
        <title>Whole genome shotgun sequence of Deinococcus cellulosilyticus NBRC 106333.</title>
        <authorList>
            <person name="Hosoyama A."/>
            <person name="Uohara A."/>
            <person name="Ohji S."/>
            <person name="Ichikawa N."/>
        </authorList>
    </citation>
    <scope>NUCLEOTIDE SEQUENCE [LARGE SCALE GENOMIC DNA]</scope>
    <source>
        <strain evidence="2 3">NBRC 106333</strain>
    </source>
</reference>
<comment type="caution">
    <text evidence="2">The sequence shown here is derived from an EMBL/GenBank/DDBJ whole genome shotgun (WGS) entry which is preliminary data.</text>
</comment>
<keyword evidence="1" id="KW-1133">Transmembrane helix</keyword>
<protein>
    <submittedName>
        <fullName evidence="2">Uncharacterized protein</fullName>
    </submittedName>
</protein>
<keyword evidence="1" id="KW-0472">Membrane</keyword>
<dbReference type="EMBL" id="BJXB01000011">
    <property type="protein sequence ID" value="GEM47017.1"/>
    <property type="molecule type" value="Genomic_DNA"/>
</dbReference>
<keyword evidence="1" id="KW-0812">Transmembrane</keyword>
<evidence type="ECO:0000313" key="2">
    <source>
        <dbReference type="EMBL" id="GEM47017.1"/>
    </source>
</evidence>